<dbReference type="RefSeq" id="XP_018825235.2">
    <property type="nucleotide sequence ID" value="XM_018969690.2"/>
</dbReference>
<dbReference type="FunCoup" id="A0A2I4F0R6">
    <property type="interactions" value="8"/>
</dbReference>
<protein>
    <submittedName>
        <fullName evidence="2">Uncharacterized protein LOC108994466</fullName>
    </submittedName>
</protein>
<dbReference type="OrthoDB" id="1077311at2759"/>
<reference evidence="2" key="1">
    <citation type="submission" date="2025-08" db="UniProtKB">
        <authorList>
            <consortium name="RefSeq"/>
        </authorList>
    </citation>
    <scope>IDENTIFICATION</scope>
    <source>
        <tissue evidence="2">Leaves</tissue>
    </source>
</reference>
<accession>A0A2I4F0R6</accession>
<gene>
    <name evidence="2" type="primary">LOC108994466</name>
</gene>
<keyword evidence="1" id="KW-1185">Reference proteome</keyword>
<dbReference type="AlphaFoldDB" id="A0A2I4F0R6"/>
<name>A0A2I4F0R6_JUGRE</name>
<dbReference type="PANTHER" id="PTHR35726">
    <property type="entry name" value="GLUTAMIC ACID-RICH PROTEIN-LIKE"/>
    <property type="match status" value="1"/>
</dbReference>
<evidence type="ECO:0000313" key="2">
    <source>
        <dbReference type="RefSeq" id="XP_018825235.2"/>
    </source>
</evidence>
<dbReference type="KEGG" id="jre:108994466"/>
<organism evidence="1 2">
    <name type="scientific">Juglans regia</name>
    <name type="common">English walnut</name>
    <dbReference type="NCBI Taxonomy" id="51240"/>
    <lineage>
        <taxon>Eukaryota</taxon>
        <taxon>Viridiplantae</taxon>
        <taxon>Streptophyta</taxon>
        <taxon>Embryophyta</taxon>
        <taxon>Tracheophyta</taxon>
        <taxon>Spermatophyta</taxon>
        <taxon>Magnoliopsida</taxon>
        <taxon>eudicotyledons</taxon>
        <taxon>Gunneridae</taxon>
        <taxon>Pentapetalae</taxon>
        <taxon>rosids</taxon>
        <taxon>fabids</taxon>
        <taxon>Fagales</taxon>
        <taxon>Juglandaceae</taxon>
        <taxon>Juglans</taxon>
    </lineage>
</organism>
<proteinExistence type="predicted"/>
<sequence length="148" mass="16865">MDDDHVIRKLVDVSTFLMFEAIGDSEDDFNPIMGDHHDMIVSMADGDAESCNFDLADSPRVFELDDCCDDPQTYHVHDKYDDNDDDDGSFVEEGEGHSYLAWNGEHDKYWKPIRGAKKSSAPVESTKELIMMTEAEKSRQFWETCLAS</sequence>
<dbReference type="PANTHER" id="PTHR35726:SF4">
    <property type="entry name" value="GLUTAMIC ACID-RICH PROTEIN-LIKE"/>
    <property type="match status" value="1"/>
</dbReference>
<dbReference type="Proteomes" id="UP000235220">
    <property type="component" value="Chromosome 8"/>
</dbReference>
<dbReference type="Gramene" id="Jr08_12910_p1">
    <property type="protein sequence ID" value="cds.Jr08_12910_p1"/>
    <property type="gene ID" value="Jr08_12910"/>
</dbReference>
<dbReference type="GeneID" id="108994466"/>
<evidence type="ECO:0000313" key="1">
    <source>
        <dbReference type="Proteomes" id="UP000235220"/>
    </source>
</evidence>